<comment type="caution">
    <text evidence="13">The sequence shown here is derived from an EMBL/GenBank/DDBJ whole genome shotgun (WGS) entry which is preliminary data.</text>
</comment>
<evidence type="ECO:0000313" key="13">
    <source>
        <dbReference type="EMBL" id="KAK6620470.1"/>
    </source>
</evidence>
<feature type="transmembrane region" description="Helical" evidence="12">
    <location>
        <begin position="397"/>
        <end position="416"/>
    </location>
</feature>
<keyword evidence="3" id="KW-0813">Transport</keyword>
<accession>A0ABR1AK23</accession>
<feature type="transmembrane region" description="Helical" evidence="12">
    <location>
        <begin position="650"/>
        <end position="673"/>
    </location>
</feature>
<protein>
    <submittedName>
        <fullName evidence="13">Uncharacterized protein</fullName>
    </submittedName>
</protein>
<keyword evidence="7 12" id="KW-1133">Transmembrane helix</keyword>
<sequence length="796" mass="91594">MKTLEEEEEKSGNEEVLATGKDIKIIITPDKSGSSMETMRPDDGRAPLNLPKTVEESDFTELRNCSISRRSSDSDSDGKIRDYLRHLHPPLPHEGSAKYSGATGEKSDYHDRDNDKKQPTLEKMFRALRKPSIATLEIFNNFSKVSSNSRRGSHATISNSRRHSQMEPAQEGTSRHETSLLVPRQTNRAVAKNTNRLIIRRPSGAITFNPDQMNVHQRRYIIGLLRGSNNSLPELCKDVTDHSRKKKNKKKPCSDGNDSYISAMSALYANLLCVLGIAFPVTEVLSPHVPTHFYQSYYLYLYMGSLVYMIFMYCTLLKDRAVFKIIQASLNVEEDEVERIRERRNSTLVLTPARYGSFYLRLGAVAFGIGSMVYSGLEFGEYFELNHDERCQNIIRAITPVSRMILTLVQMQFIFLSSRKMEMSKYRGITKFGLMHMIATNLCEWLNVIVEETKHEILHLAHLEKTLKKEGDSHDLNKRDSDIHGIFECRRANVMGSLVRDTGPFLFPCTIEYSLICAVILYELWKDIKNVPNMETHDTEESFVMQRHSSCDSDLQKSTHFLSVDCSNAHKGLFSGILVVVMTIISLIMFFVMAKEPVYHHLAVYEVNVCELIVYCITTMTVIAGGWQMRYFRYKLNNRIHEGIGLDNILLMWAQTGTYIYCMFSIIACYFMIDHEAPGGFITEMCALVQTTCQTAFILDATFRRTNSVEQHRHKPGRQIVTFLLVANMTLWLLNTLQKNKAEYHPTHLEFYGVWAWTIITHVSMPLAIFYRFHSTICLFEIWKDVYKFKQEQYQV</sequence>
<keyword evidence="8" id="KW-0406">Ion transport</keyword>
<comment type="similarity">
    <text evidence="2">Belongs to the otopetrin family.</text>
</comment>
<evidence type="ECO:0000256" key="8">
    <source>
        <dbReference type="ARBA" id="ARBA00023065"/>
    </source>
</evidence>
<evidence type="ECO:0000256" key="6">
    <source>
        <dbReference type="ARBA" id="ARBA00022781"/>
    </source>
</evidence>
<feature type="compositionally biased region" description="Polar residues" evidence="11">
    <location>
        <begin position="146"/>
        <end position="159"/>
    </location>
</feature>
<name>A0ABR1AK23_POLSC</name>
<dbReference type="EMBL" id="JAWJWF010000048">
    <property type="protein sequence ID" value="KAK6620470.1"/>
    <property type="molecule type" value="Genomic_DNA"/>
</dbReference>
<dbReference type="Proteomes" id="UP001359485">
    <property type="component" value="Unassembled WGS sequence"/>
</dbReference>
<feature type="transmembrane region" description="Helical" evidence="12">
    <location>
        <begin position="358"/>
        <end position="377"/>
    </location>
</feature>
<keyword evidence="10" id="KW-0407">Ion channel</keyword>
<feature type="region of interest" description="Disordered" evidence="11">
    <location>
        <begin position="146"/>
        <end position="181"/>
    </location>
</feature>
<evidence type="ECO:0000256" key="2">
    <source>
        <dbReference type="ARBA" id="ARBA00006513"/>
    </source>
</evidence>
<evidence type="ECO:0000256" key="4">
    <source>
        <dbReference type="ARBA" id="ARBA00022475"/>
    </source>
</evidence>
<evidence type="ECO:0000256" key="7">
    <source>
        <dbReference type="ARBA" id="ARBA00022989"/>
    </source>
</evidence>
<organism evidence="13 14">
    <name type="scientific">Polyplax serrata</name>
    <name type="common">Common mouse louse</name>
    <dbReference type="NCBI Taxonomy" id="468196"/>
    <lineage>
        <taxon>Eukaryota</taxon>
        <taxon>Metazoa</taxon>
        <taxon>Ecdysozoa</taxon>
        <taxon>Arthropoda</taxon>
        <taxon>Hexapoda</taxon>
        <taxon>Insecta</taxon>
        <taxon>Pterygota</taxon>
        <taxon>Neoptera</taxon>
        <taxon>Paraneoptera</taxon>
        <taxon>Psocodea</taxon>
        <taxon>Troctomorpha</taxon>
        <taxon>Phthiraptera</taxon>
        <taxon>Anoplura</taxon>
        <taxon>Polyplacidae</taxon>
        <taxon>Polyplax</taxon>
    </lineage>
</organism>
<dbReference type="PANTHER" id="PTHR21522:SF30">
    <property type="entry name" value="GH01206P"/>
    <property type="match status" value="1"/>
</dbReference>
<feature type="transmembrane region" description="Helical" evidence="12">
    <location>
        <begin position="720"/>
        <end position="737"/>
    </location>
</feature>
<dbReference type="PANTHER" id="PTHR21522">
    <property type="entry name" value="PROTON CHANNEL OTOP"/>
    <property type="match status" value="1"/>
</dbReference>
<dbReference type="InterPro" id="IPR004878">
    <property type="entry name" value="Otopetrin"/>
</dbReference>
<feature type="transmembrane region" description="Helical" evidence="12">
    <location>
        <begin position="572"/>
        <end position="592"/>
    </location>
</feature>
<evidence type="ECO:0000256" key="12">
    <source>
        <dbReference type="SAM" id="Phobius"/>
    </source>
</evidence>
<reference evidence="13 14" key="1">
    <citation type="submission" date="2023-09" db="EMBL/GenBank/DDBJ databases">
        <title>Genomes of two closely related lineages of the louse Polyplax serrata with different host specificities.</title>
        <authorList>
            <person name="Martinu J."/>
            <person name="Tarabai H."/>
            <person name="Stefka J."/>
            <person name="Hypsa V."/>
        </authorList>
    </citation>
    <scope>NUCLEOTIDE SEQUENCE [LARGE SCALE GENOMIC DNA]</scope>
    <source>
        <strain evidence="13">98ZLc_SE</strain>
    </source>
</reference>
<evidence type="ECO:0000256" key="10">
    <source>
        <dbReference type="ARBA" id="ARBA00023303"/>
    </source>
</evidence>
<feature type="transmembrane region" description="Helical" evidence="12">
    <location>
        <begin position="505"/>
        <end position="525"/>
    </location>
</feature>
<evidence type="ECO:0000256" key="9">
    <source>
        <dbReference type="ARBA" id="ARBA00023136"/>
    </source>
</evidence>
<evidence type="ECO:0000256" key="11">
    <source>
        <dbReference type="SAM" id="MobiDB-lite"/>
    </source>
</evidence>
<proteinExistence type="inferred from homology"/>
<evidence type="ECO:0000313" key="14">
    <source>
        <dbReference type="Proteomes" id="UP001359485"/>
    </source>
</evidence>
<keyword evidence="5 12" id="KW-0812">Transmembrane</keyword>
<gene>
    <name evidence="13" type="ORF">RUM44_006871</name>
</gene>
<feature type="transmembrane region" description="Helical" evidence="12">
    <location>
        <begin position="612"/>
        <end position="629"/>
    </location>
</feature>
<keyword evidence="9 12" id="KW-0472">Membrane</keyword>
<feature type="compositionally biased region" description="Basic and acidic residues" evidence="11">
    <location>
        <begin position="105"/>
        <end position="119"/>
    </location>
</feature>
<keyword evidence="14" id="KW-1185">Reference proteome</keyword>
<evidence type="ECO:0000256" key="1">
    <source>
        <dbReference type="ARBA" id="ARBA00004651"/>
    </source>
</evidence>
<comment type="subcellular location">
    <subcellularLocation>
        <location evidence="1">Cell membrane</location>
        <topology evidence="1">Multi-pass membrane protein</topology>
    </subcellularLocation>
</comment>
<feature type="transmembrane region" description="Helical" evidence="12">
    <location>
        <begin position="749"/>
        <end position="771"/>
    </location>
</feature>
<feature type="compositionally biased region" description="Basic and acidic residues" evidence="11">
    <location>
        <begin position="70"/>
        <end position="85"/>
    </location>
</feature>
<feature type="transmembrane region" description="Helical" evidence="12">
    <location>
        <begin position="259"/>
        <end position="279"/>
    </location>
</feature>
<evidence type="ECO:0000256" key="5">
    <source>
        <dbReference type="ARBA" id="ARBA00022692"/>
    </source>
</evidence>
<dbReference type="Pfam" id="PF03189">
    <property type="entry name" value="Otopetrin"/>
    <property type="match status" value="1"/>
</dbReference>
<feature type="region of interest" description="Disordered" evidence="11">
    <location>
        <begin position="1"/>
        <end position="119"/>
    </location>
</feature>
<evidence type="ECO:0000256" key="3">
    <source>
        <dbReference type="ARBA" id="ARBA00022448"/>
    </source>
</evidence>
<keyword evidence="4" id="KW-1003">Cell membrane</keyword>
<feature type="transmembrane region" description="Helical" evidence="12">
    <location>
        <begin position="299"/>
        <end position="317"/>
    </location>
</feature>
<keyword evidence="6" id="KW-0375">Hydrogen ion transport</keyword>